<protein>
    <submittedName>
        <fullName evidence="1">Uncharacterized protein</fullName>
    </submittedName>
</protein>
<keyword evidence="2" id="KW-1185">Reference proteome</keyword>
<dbReference type="HOGENOM" id="CLU_077213_0_0_1"/>
<dbReference type="AlphaFoldDB" id="K0KIC7"/>
<comment type="caution">
    <text evidence="1">The sequence shown here is derived from an EMBL/GenBank/DDBJ whole genome shotgun (WGS) entry which is preliminary data.</text>
</comment>
<dbReference type="InParanoid" id="K0KIC7"/>
<accession>K0KIC7</accession>
<gene>
    <name evidence="1" type="ORF">BN7_4543</name>
</gene>
<sequence>MGDTLTAAQIKGYNTILNLTDEELIGALCLEPAEYKKKTSRIYISNESDRFAAGLCDPRTSFEYKLNEIFQIVEPQNVEYKRFAVKLKVKNHPTKALSKGDINNIKAYLDTRESGEYLNIFMKPDLDISKFLNNVNRVGSIKSDKEINDDVCQINSERIPRILIFVSKPEFFRCFLKLLSFYSNSLEESSSYCSRHVLTGKVIQRQESDYMSIKETEPHRNCAYFFRPFKLDHNKCINDELLKSFSNVYENIELRNPTSTHHQFYSIYDMDCANDRINIKTNGNLNEKDILPEYSSIQ</sequence>
<dbReference type="Proteomes" id="UP000009328">
    <property type="component" value="Unassembled WGS sequence"/>
</dbReference>
<reference evidence="1 2" key="1">
    <citation type="journal article" date="2012" name="Eukaryot. Cell">
        <title>Draft genome sequence of Wickerhamomyces ciferrii NRRL Y-1031 F-60-10.</title>
        <authorList>
            <person name="Schneider J."/>
            <person name="Andrea H."/>
            <person name="Blom J."/>
            <person name="Jaenicke S."/>
            <person name="Ruckert C."/>
            <person name="Schorsch C."/>
            <person name="Szczepanowski R."/>
            <person name="Farwick M."/>
            <person name="Goesmann A."/>
            <person name="Puhler A."/>
            <person name="Schaffer S."/>
            <person name="Tauch A."/>
            <person name="Kohler T."/>
            <person name="Brinkrolf K."/>
        </authorList>
    </citation>
    <scope>NUCLEOTIDE SEQUENCE [LARGE SCALE GENOMIC DNA]</scope>
    <source>
        <strain evidence="2">ATCC 14091 / BCRC 22168 / CBS 111 / JCM 3599 / NBRC 0793 / NRRL Y-1031 F-60-10</strain>
    </source>
</reference>
<evidence type="ECO:0000313" key="1">
    <source>
        <dbReference type="EMBL" id="CCH44965.1"/>
    </source>
</evidence>
<proteinExistence type="predicted"/>
<evidence type="ECO:0000313" key="2">
    <source>
        <dbReference type="Proteomes" id="UP000009328"/>
    </source>
</evidence>
<name>K0KIC7_WICCF</name>
<dbReference type="EMBL" id="CAIF01000177">
    <property type="protein sequence ID" value="CCH44965.1"/>
    <property type="molecule type" value="Genomic_DNA"/>
</dbReference>
<organism evidence="1 2">
    <name type="scientific">Wickerhamomyces ciferrii (strain ATCC 14091 / BCRC 22168 / CBS 111 / JCM 3599 / NBRC 0793 / NRRL Y-1031 F-60-10)</name>
    <name type="common">Yeast</name>
    <name type="synonym">Pichia ciferrii</name>
    <dbReference type="NCBI Taxonomy" id="1206466"/>
    <lineage>
        <taxon>Eukaryota</taxon>
        <taxon>Fungi</taxon>
        <taxon>Dikarya</taxon>
        <taxon>Ascomycota</taxon>
        <taxon>Saccharomycotina</taxon>
        <taxon>Saccharomycetes</taxon>
        <taxon>Phaffomycetales</taxon>
        <taxon>Wickerhamomycetaceae</taxon>
        <taxon>Wickerhamomyces</taxon>
    </lineage>
</organism>